<comment type="caution">
    <text evidence="2">The sequence shown here is derived from an EMBL/GenBank/DDBJ whole genome shotgun (WGS) entry which is preliminary data.</text>
</comment>
<dbReference type="EMBL" id="JAUDUY010000001">
    <property type="protein sequence ID" value="MDM9630430.1"/>
    <property type="molecule type" value="Genomic_DNA"/>
</dbReference>
<evidence type="ECO:0000256" key="1">
    <source>
        <dbReference type="SAM" id="Phobius"/>
    </source>
</evidence>
<organism evidence="2 3">
    <name type="scientific">Robiginitalea aurantiaca</name>
    <dbReference type="NCBI Taxonomy" id="3056915"/>
    <lineage>
        <taxon>Bacteria</taxon>
        <taxon>Pseudomonadati</taxon>
        <taxon>Bacteroidota</taxon>
        <taxon>Flavobacteriia</taxon>
        <taxon>Flavobacteriales</taxon>
        <taxon>Flavobacteriaceae</taxon>
        <taxon>Robiginitalea</taxon>
    </lineage>
</organism>
<keyword evidence="1" id="KW-0812">Transmembrane</keyword>
<dbReference type="Proteomes" id="UP001174839">
    <property type="component" value="Unassembled WGS sequence"/>
</dbReference>
<accession>A0ABT7WBY7</accession>
<gene>
    <name evidence="2" type="ORF">QU605_03055</name>
</gene>
<reference evidence="2" key="1">
    <citation type="submission" date="2023-06" db="EMBL/GenBank/DDBJ databases">
        <title>Robiginitalea aurantiacus sp. nov. and Algoriphagus sediminis sp. nov., isolated from coastal sediment.</title>
        <authorList>
            <person name="Zhou Z.Y."/>
            <person name="An J."/>
            <person name="Jia Y.W."/>
            <person name="Du Z.J."/>
        </authorList>
    </citation>
    <scope>NUCLEOTIDE SEQUENCE</scope>
    <source>
        <strain evidence="2">M39</strain>
    </source>
</reference>
<keyword evidence="1" id="KW-1133">Transmembrane helix</keyword>
<keyword evidence="1" id="KW-0472">Membrane</keyword>
<feature type="transmembrane region" description="Helical" evidence="1">
    <location>
        <begin position="97"/>
        <end position="115"/>
    </location>
</feature>
<feature type="transmembrane region" description="Helical" evidence="1">
    <location>
        <begin position="64"/>
        <end position="85"/>
    </location>
</feature>
<evidence type="ECO:0000313" key="2">
    <source>
        <dbReference type="EMBL" id="MDM9630430.1"/>
    </source>
</evidence>
<evidence type="ECO:0000313" key="3">
    <source>
        <dbReference type="Proteomes" id="UP001174839"/>
    </source>
</evidence>
<feature type="transmembrane region" description="Helical" evidence="1">
    <location>
        <begin position="34"/>
        <end position="52"/>
    </location>
</feature>
<dbReference type="PANTHER" id="PTHR28008:SF1">
    <property type="entry name" value="DOMAIN PROTEIN, PUTATIVE (AFU_ORTHOLOGUE AFUA_3G10980)-RELATED"/>
    <property type="match status" value="1"/>
</dbReference>
<proteinExistence type="predicted"/>
<dbReference type="PANTHER" id="PTHR28008">
    <property type="entry name" value="DOMAIN PROTEIN, PUTATIVE (AFU_ORTHOLOGUE AFUA_3G10980)-RELATED"/>
    <property type="match status" value="1"/>
</dbReference>
<dbReference type="NCBIfam" id="NF037970">
    <property type="entry name" value="vanZ_1"/>
    <property type="match status" value="1"/>
</dbReference>
<name>A0ABT7WBY7_9FLAO</name>
<keyword evidence="3" id="KW-1185">Reference proteome</keyword>
<protein>
    <submittedName>
        <fullName evidence="2">VanZ family protein</fullName>
    </submittedName>
</protein>
<sequence length="125" mass="14345">MLFLFWMIMLTVLCLLPSDNLSVKTPPIPYLDKWVHFTFYAVAMTLGALFMRERMQFRLRRGKALLFMGAGLIIYGMIIEVLQGISEQGRSAEWWDIGANILGIAFGAGLSLLLFRNVSVFYWED</sequence>